<dbReference type="Gene3D" id="3.40.50.2300">
    <property type="match status" value="2"/>
</dbReference>
<dbReference type="InterPro" id="IPR025997">
    <property type="entry name" value="SBP_2_dom"/>
</dbReference>
<evidence type="ECO:0000256" key="3">
    <source>
        <dbReference type="ARBA" id="ARBA00022729"/>
    </source>
</evidence>
<dbReference type="CDD" id="cd06322">
    <property type="entry name" value="PBP1_ABC_sugar_binding-like"/>
    <property type="match status" value="1"/>
</dbReference>
<dbReference type="PANTHER" id="PTHR46847">
    <property type="entry name" value="D-ALLOSE-BINDING PERIPLASMIC PROTEIN-RELATED"/>
    <property type="match status" value="1"/>
</dbReference>
<evidence type="ECO:0000256" key="1">
    <source>
        <dbReference type="ARBA" id="ARBA00004196"/>
    </source>
</evidence>
<name>A0ABS4DUN7_9HYPH</name>
<evidence type="ECO:0000313" key="6">
    <source>
        <dbReference type="Proteomes" id="UP000759443"/>
    </source>
</evidence>
<gene>
    <name evidence="5" type="ORF">J2Z17_000755</name>
</gene>
<dbReference type="Pfam" id="PF13407">
    <property type="entry name" value="Peripla_BP_4"/>
    <property type="match status" value="1"/>
</dbReference>
<reference evidence="5 6" key="1">
    <citation type="submission" date="2021-03" db="EMBL/GenBank/DDBJ databases">
        <title>Genomic Encyclopedia of Type Strains, Phase IV (KMG-IV): sequencing the most valuable type-strain genomes for metagenomic binning, comparative biology and taxonomic classification.</title>
        <authorList>
            <person name="Goeker M."/>
        </authorList>
    </citation>
    <scope>NUCLEOTIDE SEQUENCE [LARGE SCALE GENOMIC DNA]</scope>
    <source>
        <strain evidence="5 6">DSM 21600</strain>
    </source>
</reference>
<dbReference type="PANTHER" id="PTHR46847:SF1">
    <property type="entry name" value="D-ALLOSE-BINDING PERIPLASMIC PROTEIN-RELATED"/>
    <property type="match status" value="1"/>
</dbReference>
<proteinExistence type="inferred from homology"/>
<comment type="similarity">
    <text evidence="2">Belongs to the bacterial solute-binding protein 2 family.</text>
</comment>
<sequence length="361" mass="38171">MWPDLNSGNRTKNAAAKKVYYCLASFLKLTRVKYYVSCAEDDRAGGPAVRSSHLPGPSKFIREDYMFRSGIFKTVLAFGLLSAAAVSARADGIGASLLTQQHPFYIDLAQAMKDEAKAKNVPLEISIANQDLSKQLADVEDFIIKGVDVIVISPVDSKGVLAAIMKAKKAGIKVITVDVPADGIDVTSHIGTDNYTGGVKAGELMAKDLGDKGNVAIIDYPTVQSVVNRVKGFRDAIAKHPEMKIVAQQTGITRAEALAAAQNMLQANPDVSGIFGFGDDAALAAAVAVKAANLQDQVKVIGFDGMKEARDAVDTNPVMAGVIQQFPDQLGKLAVDTAVKVIAGEAVPADQPIVPGVYTKK</sequence>
<keyword evidence="6" id="KW-1185">Reference proteome</keyword>
<comment type="caution">
    <text evidence="5">The sequence shown here is derived from an EMBL/GenBank/DDBJ whole genome shotgun (WGS) entry which is preliminary data.</text>
</comment>
<dbReference type="Proteomes" id="UP000759443">
    <property type="component" value="Unassembled WGS sequence"/>
</dbReference>
<organism evidence="5 6">
    <name type="scientific">Rhizobium halophytocola</name>
    <dbReference type="NCBI Taxonomy" id="735519"/>
    <lineage>
        <taxon>Bacteria</taxon>
        <taxon>Pseudomonadati</taxon>
        <taxon>Pseudomonadota</taxon>
        <taxon>Alphaproteobacteria</taxon>
        <taxon>Hyphomicrobiales</taxon>
        <taxon>Rhizobiaceae</taxon>
        <taxon>Rhizobium/Agrobacterium group</taxon>
        <taxon>Rhizobium</taxon>
    </lineage>
</organism>
<comment type="subcellular location">
    <subcellularLocation>
        <location evidence="1">Cell envelope</location>
    </subcellularLocation>
</comment>
<evidence type="ECO:0000256" key="2">
    <source>
        <dbReference type="ARBA" id="ARBA00007639"/>
    </source>
</evidence>
<dbReference type="InterPro" id="IPR028082">
    <property type="entry name" value="Peripla_BP_I"/>
</dbReference>
<dbReference type="SUPFAM" id="SSF53822">
    <property type="entry name" value="Periplasmic binding protein-like I"/>
    <property type="match status" value="1"/>
</dbReference>
<evidence type="ECO:0000313" key="5">
    <source>
        <dbReference type="EMBL" id="MBP1849334.1"/>
    </source>
</evidence>
<protein>
    <submittedName>
        <fullName evidence="5">Ribose transport system substrate-binding protein</fullName>
    </submittedName>
</protein>
<keyword evidence="3" id="KW-0732">Signal</keyword>
<evidence type="ECO:0000259" key="4">
    <source>
        <dbReference type="Pfam" id="PF13407"/>
    </source>
</evidence>
<dbReference type="EMBL" id="JAGGJU010000002">
    <property type="protein sequence ID" value="MBP1849334.1"/>
    <property type="molecule type" value="Genomic_DNA"/>
</dbReference>
<accession>A0ABS4DUN7</accession>
<feature type="domain" description="Periplasmic binding protein" evidence="4">
    <location>
        <begin position="94"/>
        <end position="345"/>
    </location>
</feature>